<feature type="domain" description="PPM-type phosphatase" evidence="4">
    <location>
        <begin position="373"/>
        <end position="588"/>
    </location>
</feature>
<dbReference type="EMBL" id="BMMX01000006">
    <property type="protein sequence ID" value="GGK86905.1"/>
    <property type="molecule type" value="Genomic_DNA"/>
</dbReference>
<evidence type="ECO:0000256" key="2">
    <source>
        <dbReference type="SAM" id="Coils"/>
    </source>
</evidence>
<evidence type="ECO:0000313" key="6">
    <source>
        <dbReference type="Proteomes" id="UP000656042"/>
    </source>
</evidence>
<dbReference type="Gene3D" id="3.60.40.10">
    <property type="entry name" value="PPM-type phosphatase domain"/>
    <property type="match status" value="1"/>
</dbReference>
<comment type="caution">
    <text evidence="5">The sequence shown here is derived from an EMBL/GenBank/DDBJ whole genome shotgun (WGS) entry which is preliminary data.</text>
</comment>
<sequence length="594" mass="63736">MADAVSERLRSLRRACLDAAPDETFDRFARLVRRLLAVPVALVSLVDDDRQFFPGQSGLGPPWDVARQTPLSHSFCRLVVAEGRPKVFTDARADPQVRDSPAIGDLRVVAYAGMPLTDADGRTLGSLSAIDHEPREWTADDLAVLAELAAACSAELRLRIAREIAEEARRNAETAHDQLAMLAELTRSMAATRDVEESLQRVADALTPRLADWCVVSLLDETGRTRRVVAAHRDADQAAAVARLAELAAGAIPKATLMLSVLRTGQAVRTAGAEAAELRARVGDSELADLTIRLGYASHLTAPVVAPVTQRILGTVTLVNGPDRAAFTDSDERTAVDIGRRAGMAIDNNRWYRRQRHVAEVLQHSLLTELPRLDGVELHARYRPAQVGAAVGGDWYDAFRQPDGSVVLAVGDVSGHDIEAAATMGQLRNLVRGNAYGRGDEPGALLSQLDQTLRGLGVSCAATAVLARLRHTPEGFAVTFANAGHPPPMLARPDGGVDVWWTEPEPLLGLSPRGSRSTHLRHVPVGSTLLLYTDGLVEDPGQLIDTGIDRVATLLGERAGAPGEDICSRLLADAERRADDVALLLIRMGAAEPA</sequence>
<dbReference type="SUPFAM" id="SSF81606">
    <property type="entry name" value="PP2C-like"/>
    <property type="match status" value="1"/>
</dbReference>
<keyword evidence="2" id="KW-0175">Coiled coil</keyword>
<dbReference type="PANTHER" id="PTHR43156">
    <property type="entry name" value="STAGE II SPORULATION PROTEIN E-RELATED"/>
    <property type="match status" value="1"/>
</dbReference>
<evidence type="ECO:0000259" key="3">
    <source>
        <dbReference type="SMART" id="SM00065"/>
    </source>
</evidence>
<dbReference type="InterPro" id="IPR003018">
    <property type="entry name" value="GAF"/>
</dbReference>
<dbReference type="PANTHER" id="PTHR43156:SF2">
    <property type="entry name" value="STAGE II SPORULATION PROTEIN E"/>
    <property type="match status" value="1"/>
</dbReference>
<dbReference type="InterPro" id="IPR001932">
    <property type="entry name" value="PPM-type_phosphatase-like_dom"/>
</dbReference>
<name>A0A8J3BX95_9ACTN</name>
<keyword evidence="1" id="KW-0378">Hydrolase</keyword>
<feature type="coiled-coil region" evidence="2">
    <location>
        <begin position="158"/>
        <end position="185"/>
    </location>
</feature>
<dbReference type="InterPro" id="IPR052016">
    <property type="entry name" value="Bact_Sigma-Reg"/>
</dbReference>
<dbReference type="InterPro" id="IPR029016">
    <property type="entry name" value="GAF-like_dom_sf"/>
</dbReference>
<dbReference type="SMART" id="SM00331">
    <property type="entry name" value="PP2C_SIG"/>
    <property type="match status" value="1"/>
</dbReference>
<evidence type="ECO:0008006" key="7">
    <source>
        <dbReference type="Google" id="ProtNLM"/>
    </source>
</evidence>
<feature type="domain" description="GAF" evidence="3">
    <location>
        <begin position="194"/>
        <end position="356"/>
    </location>
</feature>
<evidence type="ECO:0000256" key="1">
    <source>
        <dbReference type="ARBA" id="ARBA00022801"/>
    </source>
</evidence>
<protein>
    <recommendedName>
        <fullName evidence="7">Serine phosphatase RsbU, regulator of sigma subunit</fullName>
    </recommendedName>
</protein>
<feature type="domain" description="GAF" evidence="3">
    <location>
        <begin position="20"/>
        <end position="166"/>
    </location>
</feature>
<dbReference type="GO" id="GO:0016791">
    <property type="term" value="F:phosphatase activity"/>
    <property type="evidence" value="ECO:0007669"/>
    <property type="project" value="TreeGrafter"/>
</dbReference>
<dbReference type="RefSeq" id="WP_229715741.1">
    <property type="nucleotide sequence ID" value="NZ_BMMX01000006.1"/>
</dbReference>
<dbReference type="Proteomes" id="UP000656042">
    <property type="component" value="Unassembled WGS sequence"/>
</dbReference>
<dbReference type="AlphaFoldDB" id="A0A8J3BX95"/>
<keyword evidence="6" id="KW-1185">Reference proteome</keyword>
<accession>A0A8J3BX95</accession>
<evidence type="ECO:0000313" key="5">
    <source>
        <dbReference type="EMBL" id="GGK86905.1"/>
    </source>
</evidence>
<dbReference type="InterPro" id="IPR036457">
    <property type="entry name" value="PPM-type-like_dom_sf"/>
</dbReference>
<evidence type="ECO:0000259" key="4">
    <source>
        <dbReference type="SMART" id="SM00331"/>
    </source>
</evidence>
<reference evidence="5" key="1">
    <citation type="journal article" date="2014" name="Int. J. Syst. Evol. Microbiol.">
        <title>Complete genome sequence of Corynebacterium casei LMG S-19264T (=DSM 44701T), isolated from a smear-ripened cheese.</title>
        <authorList>
            <consortium name="US DOE Joint Genome Institute (JGI-PGF)"/>
            <person name="Walter F."/>
            <person name="Albersmeier A."/>
            <person name="Kalinowski J."/>
            <person name="Ruckert C."/>
        </authorList>
    </citation>
    <scope>NUCLEOTIDE SEQUENCE</scope>
    <source>
        <strain evidence="5">CGMCC 4.7299</strain>
    </source>
</reference>
<dbReference type="Pfam" id="PF01590">
    <property type="entry name" value="GAF"/>
    <property type="match status" value="2"/>
</dbReference>
<proteinExistence type="predicted"/>
<reference evidence="5" key="2">
    <citation type="submission" date="2020-09" db="EMBL/GenBank/DDBJ databases">
        <authorList>
            <person name="Sun Q."/>
            <person name="Zhou Y."/>
        </authorList>
    </citation>
    <scope>NUCLEOTIDE SEQUENCE</scope>
    <source>
        <strain evidence="5">CGMCC 4.7299</strain>
    </source>
</reference>
<dbReference type="SUPFAM" id="SSF55781">
    <property type="entry name" value="GAF domain-like"/>
    <property type="match status" value="2"/>
</dbReference>
<dbReference type="Pfam" id="PF07228">
    <property type="entry name" value="SpoIIE"/>
    <property type="match status" value="1"/>
</dbReference>
<dbReference type="Gene3D" id="3.30.450.40">
    <property type="match status" value="2"/>
</dbReference>
<organism evidence="5 6">
    <name type="scientific">Mangrovihabitans endophyticus</name>
    <dbReference type="NCBI Taxonomy" id="1751298"/>
    <lineage>
        <taxon>Bacteria</taxon>
        <taxon>Bacillati</taxon>
        <taxon>Actinomycetota</taxon>
        <taxon>Actinomycetes</taxon>
        <taxon>Micromonosporales</taxon>
        <taxon>Micromonosporaceae</taxon>
        <taxon>Mangrovihabitans</taxon>
    </lineage>
</organism>
<dbReference type="SMART" id="SM00065">
    <property type="entry name" value="GAF"/>
    <property type="match status" value="2"/>
</dbReference>
<gene>
    <name evidence="5" type="ORF">GCM10012284_21320</name>
</gene>